<evidence type="ECO:0000313" key="1">
    <source>
        <dbReference type="EMBL" id="JAH45767.1"/>
    </source>
</evidence>
<proteinExistence type="predicted"/>
<accession>A0A0E9SX01</accession>
<dbReference type="AlphaFoldDB" id="A0A0E9SX01"/>
<reference evidence="1" key="1">
    <citation type="submission" date="2014-11" db="EMBL/GenBank/DDBJ databases">
        <authorList>
            <person name="Amaro Gonzalez C."/>
        </authorList>
    </citation>
    <scope>NUCLEOTIDE SEQUENCE</scope>
</reference>
<sequence>MRNPHIQMKQDCNHFFFLWLDIKI</sequence>
<reference evidence="1" key="2">
    <citation type="journal article" date="2015" name="Fish Shellfish Immunol.">
        <title>Early steps in the European eel (Anguilla anguilla)-Vibrio vulnificus interaction in the gills: Role of the RtxA13 toxin.</title>
        <authorList>
            <person name="Callol A."/>
            <person name="Pajuelo D."/>
            <person name="Ebbesson L."/>
            <person name="Teles M."/>
            <person name="MacKenzie S."/>
            <person name="Amaro C."/>
        </authorList>
    </citation>
    <scope>NUCLEOTIDE SEQUENCE</scope>
</reference>
<protein>
    <submittedName>
        <fullName evidence="1">Uncharacterized protein</fullName>
    </submittedName>
</protein>
<organism evidence="1">
    <name type="scientific">Anguilla anguilla</name>
    <name type="common">European freshwater eel</name>
    <name type="synonym">Muraena anguilla</name>
    <dbReference type="NCBI Taxonomy" id="7936"/>
    <lineage>
        <taxon>Eukaryota</taxon>
        <taxon>Metazoa</taxon>
        <taxon>Chordata</taxon>
        <taxon>Craniata</taxon>
        <taxon>Vertebrata</taxon>
        <taxon>Euteleostomi</taxon>
        <taxon>Actinopterygii</taxon>
        <taxon>Neopterygii</taxon>
        <taxon>Teleostei</taxon>
        <taxon>Anguilliformes</taxon>
        <taxon>Anguillidae</taxon>
        <taxon>Anguilla</taxon>
    </lineage>
</organism>
<name>A0A0E9SX01_ANGAN</name>
<dbReference type="EMBL" id="GBXM01062810">
    <property type="protein sequence ID" value="JAH45767.1"/>
    <property type="molecule type" value="Transcribed_RNA"/>
</dbReference>